<feature type="domain" description="Major facilitator superfamily (MFS) profile" evidence="9">
    <location>
        <begin position="22"/>
        <end position="505"/>
    </location>
</feature>
<dbReference type="KEGG" id="lmoi:VV02_00475"/>
<evidence type="ECO:0000313" key="10">
    <source>
        <dbReference type="EMBL" id="AKU14704.1"/>
    </source>
</evidence>
<accession>A0A0K1JDD3</accession>
<evidence type="ECO:0000256" key="7">
    <source>
        <dbReference type="ARBA" id="ARBA00023136"/>
    </source>
</evidence>
<reference evidence="10 11" key="1">
    <citation type="submission" date="2015-03" db="EMBL/GenBank/DDBJ databases">
        <title>Luteipulveratus halotolerans sp. nov., a novel actinobacterium (Dermacoccaceae) from Sarawak, Malaysia.</title>
        <authorList>
            <person name="Juboi H."/>
            <person name="Basik A."/>
            <person name="Shamsul S.S."/>
            <person name="Arnold P."/>
            <person name="Schmitt E.K."/>
            <person name="Sanglier J.-J."/>
            <person name="Yeo T."/>
        </authorList>
    </citation>
    <scope>NUCLEOTIDE SEQUENCE [LARGE SCALE GENOMIC DNA]</scope>
    <source>
        <strain evidence="10 11">MN07-A0370</strain>
    </source>
</reference>
<name>A0A0K1JDD3_9MICO</name>
<keyword evidence="7 8" id="KW-0472">Membrane</keyword>
<organism evidence="10 11">
    <name type="scientific">Luteipulveratus mongoliensis</name>
    <dbReference type="NCBI Taxonomy" id="571913"/>
    <lineage>
        <taxon>Bacteria</taxon>
        <taxon>Bacillati</taxon>
        <taxon>Actinomycetota</taxon>
        <taxon>Actinomycetes</taxon>
        <taxon>Micrococcales</taxon>
        <taxon>Dermacoccaceae</taxon>
        <taxon>Luteipulveratus</taxon>
    </lineage>
</organism>
<gene>
    <name evidence="10" type="ORF">VV02_00475</name>
</gene>
<feature type="transmembrane region" description="Helical" evidence="8">
    <location>
        <begin position="369"/>
        <end position="392"/>
    </location>
</feature>
<feature type="transmembrane region" description="Helical" evidence="8">
    <location>
        <begin position="23"/>
        <end position="45"/>
    </location>
</feature>
<dbReference type="InterPro" id="IPR020846">
    <property type="entry name" value="MFS_dom"/>
</dbReference>
<feature type="transmembrane region" description="Helical" evidence="8">
    <location>
        <begin position="57"/>
        <end position="76"/>
    </location>
</feature>
<keyword evidence="3" id="KW-0813">Transport</keyword>
<evidence type="ECO:0000256" key="8">
    <source>
        <dbReference type="SAM" id="Phobius"/>
    </source>
</evidence>
<feature type="transmembrane region" description="Helical" evidence="8">
    <location>
        <begin position="207"/>
        <end position="231"/>
    </location>
</feature>
<feature type="transmembrane region" description="Helical" evidence="8">
    <location>
        <begin position="315"/>
        <end position="333"/>
    </location>
</feature>
<dbReference type="Pfam" id="PF07690">
    <property type="entry name" value="MFS_1"/>
    <property type="match status" value="1"/>
</dbReference>
<evidence type="ECO:0000256" key="3">
    <source>
        <dbReference type="ARBA" id="ARBA00022448"/>
    </source>
</evidence>
<feature type="transmembrane region" description="Helical" evidence="8">
    <location>
        <begin position="482"/>
        <end position="501"/>
    </location>
</feature>
<dbReference type="PANTHER" id="PTHR23501">
    <property type="entry name" value="MAJOR FACILITATOR SUPERFAMILY"/>
    <property type="match status" value="1"/>
</dbReference>
<proteinExistence type="inferred from homology"/>
<dbReference type="GO" id="GO:0022857">
    <property type="term" value="F:transmembrane transporter activity"/>
    <property type="evidence" value="ECO:0007669"/>
    <property type="project" value="InterPro"/>
</dbReference>
<keyword evidence="11" id="KW-1185">Reference proteome</keyword>
<evidence type="ECO:0000259" key="9">
    <source>
        <dbReference type="PROSITE" id="PS50850"/>
    </source>
</evidence>
<dbReference type="InterPro" id="IPR036259">
    <property type="entry name" value="MFS_trans_sf"/>
</dbReference>
<keyword evidence="6 8" id="KW-1133">Transmembrane helix</keyword>
<feature type="transmembrane region" description="Helical" evidence="8">
    <location>
        <begin position="146"/>
        <end position="169"/>
    </location>
</feature>
<feature type="transmembrane region" description="Helical" evidence="8">
    <location>
        <begin position="279"/>
        <end position="303"/>
    </location>
</feature>
<dbReference type="CDD" id="cd17502">
    <property type="entry name" value="MFS_Azr1_MDR_like"/>
    <property type="match status" value="1"/>
</dbReference>
<dbReference type="InterPro" id="IPR011701">
    <property type="entry name" value="MFS"/>
</dbReference>
<dbReference type="GO" id="GO:0005886">
    <property type="term" value="C:plasma membrane"/>
    <property type="evidence" value="ECO:0007669"/>
    <property type="project" value="UniProtKB-SubCell"/>
</dbReference>
<feature type="transmembrane region" description="Helical" evidence="8">
    <location>
        <begin position="237"/>
        <end position="258"/>
    </location>
</feature>
<sequence>MTTAVAEPRQDGQMTHREILEMLAGLLAALFTAIVSSTIVSNALPTIIGELKGSQTQYTWVVTISLLTMTITTPIWAKLSDLFNKKLLVQLAIVLFVIGSIFAGMSTNVPMLLVFRGVQGVAMGGLTALAQSIIGSVIPPRERGRYSGYMGGVMALATVSGPLIGGIIVDTSWLGWRWCFYVCVPLAVFSLYMLQRYLHVSTVRREVTIDYLGAVLIAITAGLPLIWVSFAGSSYDWLSWQTAAFLGASLVAGIGAYVQETHHREALVPITVMRTRTTALAIAGSLAVGIAMFGAPVFLGQYFQIARDHTPTEAGLLMIPLMLGSLVGTAGSGQFITRTGRWKNIMVGAAALLIVGLLLLGTIDHATPLWHVSCFMVLVGIGMGGLLQNLVLAVQNTVDVTEVGAASGTVSFFRSLGGAIGVSVLGAVLANDVKDRIATGLTGLGIDPSKASSGSTSTLDVHALPAPVAHVVRGAYGDSTSVIFLVAGIAAIVTLLSVLAIKEVPLRRTVHKAADDEPAVEAEVQHVG</sequence>
<protein>
    <recommendedName>
        <fullName evidence="9">Major facilitator superfamily (MFS) profile domain-containing protein</fullName>
    </recommendedName>
</protein>
<evidence type="ECO:0000313" key="11">
    <source>
        <dbReference type="Proteomes" id="UP000066480"/>
    </source>
</evidence>
<dbReference type="PATRIC" id="fig|571913.6.peg.94"/>
<comment type="subcellular location">
    <subcellularLocation>
        <location evidence="1">Cell membrane</location>
        <topology evidence="1">Multi-pass membrane protein</topology>
    </subcellularLocation>
</comment>
<keyword evidence="5 8" id="KW-0812">Transmembrane</keyword>
<feature type="transmembrane region" description="Helical" evidence="8">
    <location>
        <begin position="412"/>
        <end position="430"/>
    </location>
</feature>
<keyword evidence="4" id="KW-1003">Cell membrane</keyword>
<dbReference type="PROSITE" id="PS50850">
    <property type="entry name" value="MFS"/>
    <property type="match status" value="1"/>
</dbReference>
<dbReference type="Proteomes" id="UP000066480">
    <property type="component" value="Chromosome"/>
</dbReference>
<evidence type="ECO:0000256" key="4">
    <source>
        <dbReference type="ARBA" id="ARBA00022475"/>
    </source>
</evidence>
<dbReference type="PANTHER" id="PTHR23501:SF197">
    <property type="entry name" value="COMD"/>
    <property type="match status" value="1"/>
</dbReference>
<dbReference type="SUPFAM" id="SSF103473">
    <property type="entry name" value="MFS general substrate transporter"/>
    <property type="match status" value="1"/>
</dbReference>
<evidence type="ECO:0000256" key="6">
    <source>
        <dbReference type="ARBA" id="ARBA00022989"/>
    </source>
</evidence>
<feature type="transmembrane region" description="Helical" evidence="8">
    <location>
        <begin position="113"/>
        <end position="134"/>
    </location>
</feature>
<evidence type="ECO:0000256" key="2">
    <source>
        <dbReference type="ARBA" id="ARBA00007520"/>
    </source>
</evidence>
<dbReference type="Gene3D" id="1.20.1720.10">
    <property type="entry name" value="Multidrug resistance protein D"/>
    <property type="match status" value="1"/>
</dbReference>
<comment type="similarity">
    <text evidence="2">Belongs to the major facilitator superfamily. TCR/Tet family.</text>
</comment>
<dbReference type="FunFam" id="1.20.1720.10:FF:000004">
    <property type="entry name" value="EmrB/QacA family drug resistance transporter"/>
    <property type="match status" value="1"/>
</dbReference>
<dbReference type="RefSeq" id="WP_052589224.1">
    <property type="nucleotide sequence ID" value="NZ_CP011112.1"/>
</dbReference>
<feature type="transmembrane region" description="Helical" evidence="8">
    <location>
        <begin position="345"/>
        <end position="363"/>
    </location>
</feature>
<dbReference type="PRINTS" id="PR01036">
    <property type="entry name" value="TCRTETB"/>
</dbReference>
<dbReference type="EMBL" id="CP011112">
    <property type="protein sequence ID" value="AKU14704.1"/>
    <property type="molecule type" value="Genomic_DNA"/>
</dbReference>
<dbReference type="Gene3D" id="1.20.1250.20">
    <property type="entry name" value="MFS general substrate transporter like domains"/>
    <property type="match status" value="1"/>
</dbReference>
<evidence type="ECO:0000256" key="5">
    <source>
        <dbReference type="ARBA" id="ARBA00022692"/>
    </source>
</evidence>
<feature type="transmembrane region" description="Helical" evidence="8">
    <location>
        <begin position="88"/>
        <end position="107"/>
    </location>
</feature>
<evidence type="ECO:0000256" key="1">
    <source>
        <dbReference type="ARBA" id="ARBA00004651"/>
    </source>
</evidence>
<dbReference type="AlphaFoldDB" id="A0A0K1JDD3"/>
<feature type="transmembrane region" description="Helical" evidence="8">
    <location>
        <begin position="175"/>
        <end position="195"/>
    </location>
</feature>
<dbReference type="STRING" id="571913.VV02_00475"/>